<dbReference type="InterPro" id="IPR056968">
    <property type="entry name" value="Fn3_Dep-1_2nd"/>
</dbReference>
<dbReference type="InterPro" id="IPR056966">
    <property type="entry name" value="Fn3_Dep-1_5th"/>
</dbReference>
<dbReference type="Pfam" id="PF24940">
    <property type="entry name" value="Fn3_Dep-1_5th"/>
    <property type="match status" value="1"/>
</dbReference>
<dbReference type="Pfam" id="PF24943">
    <property type="entry name" value="Fn3_Dep-1_2nd"/>
    <property type="match status" value="1"/>
</dbReference>
<dbReference type="PANTHER" id="PTHR46708:SF2">
    <property type="entry name" value="FIBRONECTIN TYPE-III DOMAIN-CONTAINING PROTEIN"/>
    <property type="match status" value="1"/>
</dbReference>
<dbReference type="Pfam" id="PF24942">
    <property type="entry name" value="Fn3_Dep-1_1st"/>
    <property type="match status" value="1"/>
</dbReference>
<feature type="domain" description="Fibronectin type-III" evidence="2">
    <location>
        <begin position="641"/>
        <end position="683"/>
    </location>
</feature>
<evidence type="ECO:0000313" key="3">
    <source>
        <dbReference type="EMBL" id="VDN56975.1"/>
    </source>
</evidence>
<gene>
    <name evidence="3" type="ORF">DME_LOCUS6948</name>
</gene>
<dbReference type="SMART" id="SM00060">
    <property type="entry name" value="FN3"/>
    <property type="match status" value="5"/>
</dbReference>
<sequence length="683" mass="78372">MISRFRLRPDIQASTTVTVYPTQQHDIPPADDFAIVKDLSDPSSILKVILPKTSTFRQYITKVVDISSKIEKIERDANRTFVATEPGTINITDMHAGHQYSVSIYGRKNGESMLIKEESFVMDPLAPDFNNHNSSILSSYTNITLRSIKPYKALQDIYKIEYSQVDPVKFYPNLEIHDIAEQKYIEIYLGNLEPGRNYNVSVIPRIQGLEGRPWRGILTTKPYAPSNLIITDTNLSCISLSWHYSNKSGVDRFRIMYQAVETNLNPIKVYALSEQFSLDLCNDLKAGENFRFSVQAEKNREISEAVNVSHILKPMPPERLEVIVDYQKRKFIVSVDVPSEQESIIEACHISIVSQKLDAIELNVDVIDRKVNFTTRRKLSIYRCFAYVNLWPGRRYEISAKTMSKGVYSNKVSKSLALEPAFDMNAFGLHLSESDNGLRLEWPTNGISRARLLDIWKNIVGNDSSLHIRIDPQNNFDQWKEQQKRFALRPFDMDFFIIPDVQSGACYKIQIYTVTSSGIVSTQKFEEFLRLNSPSLSLVVEEISKTTAVFRSIISSTRNEQQFPNCKFHIMVTDTYGMNVYNRTKPISSLISRITLEGLRPFHRYSVDAQIVCGRPNDHCPVKRRSLIQQIFETRQDRPGPIRNLTLFIINPYSVQLTWLPPISPNGIITHYIVKIHPMVYTV</sequence>
<dbReference type="Pfam" id="PF24950">
    <property type="entry name" value="Fn3_Dep-1_6th"/>
    <property type="match status" value="1"/>
</dbReference>
<keyword evidence="4" id="KW-1185">Reference proteome</keyword>
<dbReference type="PANTHER" id="PTHR46708">
    <property type="entry name" value="TENASCIN"/>
    <property type="match status" value="1"/>
</dbReference>
<dbReference type="Pfam" id="PF24946">
    <property type="entry name" value="Fn3_Dep-1_4th"/>
    <property type="match status" value="1"/>
</dbReference>
<dbReference type="InterPro" id="IPR003961">
    <property type="entry name" value="FN3_dom"/>
</dbReference>
<dbReference type="Gene3D" id="2.60.40.10">
    <property type="entry name" value="Immunoglobulins"/>
    <property type="match status" value="2"/>
</dbReference>
<dbReference type="OrthoDB" id="8609993at2759"/>
<dbReference type="AlphaFoldDB" id="A0A3P7PS30"/>
<protein>
    <recommendedName>
        <fullName evidence="2">Fibronectin type-III domain-containing protein</fullName>
    </recommendedName>
</protein>
<evidence type="ECO:0000259" key="2">
    <source>
        <dbReference type="PROSITE" id="PS50853"/>
    </source>
</evidence>
<dbReference type="InterPro" id="IPR050991">
    <property type="entry name" value="ECM_Regulatory_Proteins"/>
</dbReference>
<organism evidence="3 4">
    <name type="scientific">Dracunculus medinensis</name>
    <name type="common">Guinea worm</name>
    <dbReference type="NCBI Taxonomy" id="318479"/>
    <lineage>
        <taxon>Eukaryota</taxon>
        <taxon>Metazoa</taxon>
        <taxon>Ecdysozoa</taxon>
        <taxon>Nematoda</taxon>
        <taxon>Chromadorea</taxon>
        <taxon>Rhabditida</taxon>
        <taxon>Spirurina</taxon>
        <taxon>Dracunculoidea</taxon>
        <taxon>Dracunculidae</taxon>
        <taxon>Dracunculus</taxon>
    </lineage>
</organism>
<feature type="domain" description="Fibronectin type-III" evidence="2">
    <location>
        <begin position="224"/>
        <end position="318"/>
    </location>
</feature>
<dbReference type="InterPro" id="IPR056970">
    <property type="entry name" value="Fn3_Dep-1_4th"/>
</dbReference>
<dbReference type="InterPro" id="IPR013783">
    <property type="entry name" value="Ig-like_fold"/>
</dbReference>
<proteinExistence type="predicted"/>
<reference evidence="3 4" key="1">
    <citation type="submission" date="2018-11" db="EMBL/GenBank/DDBJ databases">
        <authorList>
            <consortium name="Pathogen Informatics"/>
        </authorList>
    </citation>
    <scope>NUCLEOTIDE SEQUENCE [LARGE SCALE GENOMIC DNA]</scope>
</reference>
<evidence type="ECO:0000313" key="4">
    <source>
        <dbReference type="Proteomes" id="UP000274756"/>
    </source>
</evidence>
<dbReference type="EMBL" id="UYYG01001157">
    <property type="protein sequence ID" value="VDN56975.1"/>
    <property type="molecule type" value="Genomic_DNA"/>
</dbReference>
<dbReference type="InterPro" id="IPR056969">
    <property type="entry name" value="Fn3_Dep-1_6th"/>
</dbReference>
<dbReference type="Proteomes" id="UP000274756">
    <property type="component" value="Unassembled WGS sequence"/>
</dbReference>
<evidence type="ECO:0000256" key="1">
    <source>
        <dbReference type="ARBA" id="ARBA00022737"/>
    </source>
</evidence>
<dbReference type="InterPro" id="IPR036116">
    <property type="entry name" value="FN3_sf"/>
</dbReference>
<keyword evidence="1" id="KW-0677">Repeat</keyword>
<dbReference type="PROSITE" id="PS50853">
    <property type="entry name" value="FN3"/>
    <property type="match status" value="2"/>
</dbReference>
<accession>A0A3P7PS30</accession>
<dbReference type="CDD" id="cd00063">
    <property type="entry name" value="FN3"/>
    <property type="match status" value="2"/>
</dbReference>
<dbReference type="Pfam" id="PF25300">
    <property type="entry name" value="Fn3_Dep-1_3rd"/>
    <property type="match status" value="1"/>
</dbReference>
<dbReference type="SUPFAM" id="SSF49265">
    <property type="entry name" value="Fibronectin type III"/>
    <property type="match status" value="3"/>
</dbReference>
<dbReference type="STRING" id="318479.A0A3P7PS30"/>
<name>A0A3P7PS30_DRAME</name>
<dbReference type="InterPro" id="IPR056967">
    <property type="entry name" value="Fn3_Dep-1_1st"/>
</dbReference>
<dbReference type="InterPro" id="IPR057482">
    <property type="entry name" value="Fn3_Dep-1_3rd"/>
</dbReference>